<dbReference type="Proteomes" id="UP000269396">
    <property type="component" value="Unassembled WGS sequence"/>
</dbReference>
<reference evidence="4" key="2">
    <citation type="submission" date="2023-11" db="UniProtKB">
        <authorList>
            <consortium name="WormBaseParasite"/>
        </authorList>
    </citation>
    <scope>IDENTIFICATION</scope>
</reference>
<dbReference type="AlphaFoldDB" id="A0A183Q781"/>
<evidence type="ECO:0000313" key="4">
    <source>
        <dbReference type="WBParaSite" id="SMTH1_83610.1"/>
    </source>
</evidence>
<evidence type="ECO:0000313" key="3">
    <source>
        <dbReference type="Proteomes" id="UP000269396"/>
    </source>
</evidence>
<name>A0A183Q781_9TREM</name>
<proteinExistence type="predicted"/>
<dbReference type="WBParaSite" id="SMTH1_83610.1">
    <property type="protein sequence ID" value="SMTH1_83610.1"/>
    <property type="gene ID" value="SMTH1_83610"/>
</dbReference>
<reference evidence="1 3" key="1">
    <citation type="submission" date="2018-11" db="EMBL/GenBank/DDBJ databases">
        <authorList>
            <consortium name="Pathogen Informatics"/>
        </authorList>
    </citation>
    <scope>NUCLEOTIDE SEQUENCE [LARGE SCALE GENOMIC DNA]</scope>
    <source>
        <strain evidence="1">Denwood</strain>
        <strain evidence="3">Denwood, Zambia</strain>
    </source>
</reference>
<keyword evidence="3" id="KW-1185">Reference proteome</keyword>
<gene>
    <name evidence="1" type="ORF">SMTD_LOCUS22467</name>
</gene>
<dbReference type="Proteomes" id="UP000050791">
    <property type="component" value="Unassembled WGS sequence"/>
</dbReference>
<sequence length="125" mass="14408">MFISDVSEPYGTLRKAILRREDPTGRQELDQLFNSADLQHDSATDMLLRMRKVIGQGIFDEGLFKRLFMSVSPTSAGSACLIPEQHCEQTGCICRPDYRNHQNPLSPRFILSNKSFKQRHRYVTF</sequence>
<evidence type="ECO:0000313" key="2">
    <source>
        <dbReference type="Proteomes" id="UP000050791"/>
    </source>
</evidence>
<protein>
    <submittedName>
        <fullName evidence="4">EF-hand domain-containing protein</fullName>
    </submittedName>
</protein>
<accession>A0A183Q781</accession>
<organism evidence="2 4">
    <name type="scientific">Schistosoma mattheei</name>
    <dbReference type="NCBI Taxonomy" id="31246"/>
    <lineage>
        <taxon>Eukaryota</taxon>
        <taxon>Metazoa</taxon>
        <taxon>Spiralia</taxon>
        <taxon>Lophotrochozoa</taxon>
        <taxon>Platyhelminthes</taxon>
        <taxon>Trematoda</taxon>
        <taxon>Digenea</taxon>
        <taxon>Strigeidida</taxon>
        <taxon>Schistosomatoidea</taxon>
        <taxon>Schistosomatidae</taxon>
        <taxon>Schistosoma</taxon>
    </lineage>
</organism>
<dbReference type="EMBL" id="UZAL01051657">
    <property type="protein sequence ID" value="VDP87387.1"/>
    <property type="molecule type" value="Genomic_DNA"/>
</dbReference>
<evidence type="ECO:0000313" key="1">
    <source>
        <dbReference type="EMBL" id="VDP87387.1"/>
    </source>
</evidence>